<name>A0A0D8Y330_DICVI</name>
<proteinExistence type="predicted"/>
<dbReference type="AlphaFoldDB" id="A0A0D8Y330"/>
<protein>
    <submittedName>
        <fullName evidence="1">Uncharacterized protein</fullName>
    </submittedName>
</protein>
<gene>
    <name evidence="1" type="ORF">DICVIV_03261</name>
</gene>
<dbReference type="OrthoDB" id="10013149at2759"/>
<keyword evidence="2" id="KW-1185">Reference proteome</keyword>
<organism evidence="1 2">
    <name type="scientific">Dictyocaulus viviparus</name>
    <name type="common">Bovine lungworm</name>
    <dbReference type="NCBI Taxonomy" id="29172"/>
    <lineage>
        <taxon>Eukaryota</taxon>
        <taxon>Metazoa</taxon>
        <taxon>Ecdysozoa</taxon>
        <taxon>Nematoda</taxon>
        <taxon>Chromadorea</taxon>
        <taxon>Rhabditida</taxon>
        <taxon>Rhabditina</taxon>
        <taxon>Rhabditomorpha</taxon>
        <taxon>Strongyloidea</taxon>
        <taxon>Metastrongylidae</taxon>
        <taxon>Dictyocaulus</taxon>
    </lineage>
</organism>
<feature type="non-terminal residue" evidence="1">
    <location>
        <position position="1"/>
    </location>
</feature>
<reference evidence="2" key="2">
    <citation type="journal article" date="2016" name="Sci. Rep.">
        <title>Dictyocaulus viviparus genome, variome and transcriptome elucidate lungworm biology and support future intervention.</title>
        <authorList>
            <person name="McNulty S.N."/>
            <person name="Strube C."/>
            <person name="Rosa B.A."/>
            <person name="Martin J.C."/>
            <person name="Tyagi R."/>
            <person name="Choi Y.J."/>
            <person name="Wang Q."/>
            <person name="Hallsworth Pepin K."/>
            <person name="Zhang X."/>
            <person name="Ozersky P."/>
            <person name="Wilson R.K."/>
            <person name="Sternberg P.W."/>
            <person name="Gasser R.B."/>
            <person name="Mitreva M."/>
        </authorList>
    </citation>
    <scope>NUCLEOTIDE SEQUENCE [LARGE SCALE GENOMIC DNA]</scope>
    <source>
        <strain evidence="2">HannoverDv2000</strain>
    </source>
</reference>
<accession>A0A0D8Y330</accession>
<dbReference type="EMBL" id="KN716202">
    <property type="protein sequence ID" value="KJH50587.1"/>
    <property type="molecule type" value="Genomic_DNA"/>
</dbReference>
<dbReference type="Proteomes" id="UP000053766">
    <property type="component" value="Unassembled WGS sequence"/>
</dbReference>
<evidence type="ECO:0000313" key="1">
    <source>
        <dbReference type="EMBL" id="KJH50587.1"/>
    </source>
</evidence>
<reference evidence="1 2" key="1">
    <citation type="submission" date="2013-11" db="EMBL/GenBank/DDBJ databases">
        <title>Draft genome of the bovine lungworm Dictyocaulus viviparus.</title>
        <authorList>
            <person name="Mitreva M."/>
        </authorList>
    </citation>
    <scope>NUCLEOTIDE SEQUENCE [LARGE SCALE GENOMIC DNA]</scope>
    <source>
        <strain evidence="1 2">HannoverDv2000</strain>
    </source>
</reference>
<sequence length="122" mass="14128">ILFIFIEEIKTHKALAPFQTYPNGDDPLIIINDNDSANTSQFNLQSDPIIDEESLEQIHSNYIASSHELYDCNLSLQQALAKKHDAIVNLILLQEYRTLMIKKEQLEKLRDDIVKRMQEDSL</sequence>
<evidence type="ECO:0000313" key="2">
    <source>
        <dbReference type="Proteomes" id="UP000053766"/>
    </source>
</evidence>